<feature type="domain" description="Transposase Tc1-like" evidence="1">
    <location>
        <begin position="42"/>
        <end position="100"/>
    </location>
</feature>
<dbReference type="Pfam" id="PF01498">
    <property type="entry name" value="HTH_Tnp_Tc3_2"/>
    <property type="match status" value="1"/>
</dbReference>
<accession>A0A816FDN3</accession>
<dbReference type="GO" id="GO:0003677">
    <property type="term" value="F:DNA binding"/>
    <property type="evidence" value="ECO:0007669"/>
    <property type="project" value="InterPro"/>
</dbReference>
<dbReference type="InterPro" id="IPR036396">
    <property type="entry name" value="Cyt_P450_sf"/>
</dbReference>
<dbReference type="SUPFAM" id="SSF48264">
    <property type="entry name" value="Cytochrome P450"/>
    <property type="match status" value="1"/>
</dbReference>
<gene>
    <name evidence="3" type="ORF">JXQ802_LOCUS55941</name>
    <name evidence="2" type="ORF">PYM288_LOCUS39395</name>
</gene>
<dbReference type="GO" id="GO:0015074">
    <property type="term" value="P:DNA integration"/>
    <property type="evidence" value="ECO:0007669"/>
    <property type="project" value="InterPro"/>
</dbReference>
<dbReference type="GO" id="GO:0006313">
    <property type="term" value="P:DNA transposition"/>
    <property type="evidence" value="ECO:0007669"/>
    <property type="project" value="InterPro"/>
</dbReference>
<evidence type="ECO:0000313" key="4">
    <source>
        <dbReference type="Proteomes" id="UP000663870"/>
    </source>
</evidence>
<evidence type="ECO:0000313" key="3">
    <source>
        <dbReference type="EMBL" id="CAF1660192.1"/>
    </source>
</evidence>
<dbReference type="EMBL" id="CAJNOH010010697">
    <property type="protein sequence ID" value="CAF1516125.1"/>
    <property type="molecule type" value="Genomic_DNA"/>
</dbReference>
<dbReference type="AlphaFoldDB" id="A0A816FDN3"/>
<dbReference type="InterPro" id="IPR002492">
    <property type="entry name" value="Transposase_Tc1-like"/>
</dbReference>
<protein>
    <recommendedName>
        <fullName evidence="1">Transposase Tc1-like domain-containing protein</fullName>
    </recommendedName>
</protein>
<dbReference type="GO" id="GO:0004497">
    <property type="term" value="F:monooxygenase activity"/>
    <property type="evidence" value="ECO:0007669"/>
    <property type="project" value="InterPro"/>
</dbReference>
<name>A0A816FDN3_9BILA</name>
<dbReference type="Proteomes" id="UP000663870">
    <property type="component" value="Unassembled WGS sequence"/>
</dbReference>
<sequence length="182" mass="21146">MTYNRNGIQETRQYIIRKYKQTKCISNLFGSGGKRKTTAATDRFIVRKIKINRRKSADMVKDEIEFELEISLHANTIQNRLHEAGLFGRIARKKPLVNKKCLYDTLRAQGVNGEPFVPLIGQLPQFRRYRNTDMIMKFQEDLVKKHGDLFVFGFGPIIRLVINEPDLLADVLSRTNAQNYIK</sequence>
<dbReference type="GO" id="GO:0005506">
    <property type="term" value="F:iron ion binding"/>
    <property type="evidence" value="ECO:0007669"/>
    <property type="project" value="InterPro"/>
</dbReference>
<evidence type="ECO:0000259" key="1">
    <source>
        <dbReference type="Pfam" id="PF01498"/>
    </source>
</evidence>
<dbReference type="EMBL" id="CAJNOL010012525">
    <property type="protein sequence ID" value="CAF1660192.1"/>
    <property type="molecule type" value="Genomic_DNA"/>
</dbReference>
<dbReference type="Proteomes" id="UP000663854">
    <property type="component" value="Unassembled WGS sequence"/>
</dbReference>
<dbReference type="GO" id="GO:0016705">
    <property type="term" value="F:oxidoreductase activity, acting on paired donors, with incorporation or reduction of molecular oxygen"/>
    <property type="evidence" value="ECO:0007669"/>
    <property type="project" value="InterPro"/>
</dbReference>
<proteinExistence type="predicted"/>
<dbReference type="Gene3D" id="1.10.630.10">
    <property type="entry name" value="Cytochrome P450"/>
    <property type="match status" value="1"/>
</dbReference>
<keyword evidence="4" id="KW-1185">Reference proteome</keyword>
<reference evidence="3" key="1">
    <citation type="submission" date="2021-02" db="EMBL/GenBank/DDBJ databases">
        <authorList>
            <person name="Nowell W R."/>
        </authorList>
    </citation>
    <scope>NUCLEOTIDE SEQUENCE</scope>
</reference>
<dbReference type="GO" id="GO:0020037">
    <property type="term" value="F:heme binding"/>
    <property type="evidence" value="ECO:0007669"/>
    <property type="project" value="InterPro"/>
</dbReference>
<feature type="non-terminal residue" evidence="3">
    <location>
        <position position="1"/>
    </location>
</feature>
<comment type="caution">
    <text evidence="3">The sequence shown here is derived from an EMBL/GenBank/DDBJ whole genome shotgun (WGS) entry which is preliminary data.</text>
</comment>
<organism evidence="3 4">
    <name type="scientific">Rotaria sordida</name>
    <dbReference type="NCBI Taxonomy" id="392033"/>
    <lineage>
        <taxon>Eukaryota</taxon>
        <taxon>Metazoa</taxon>
        <taxon>Spiralia</taxon>
        <taxon>Gnathifera</taxon>
        <taxon>Rotifera</taxon>
        <taxon>Eurotatoria</taxon>
        <taxon>Bdelloidea</taxon>
        <taxon>Philodinida</taxon>
        <taxon>Philodinidae</taxon>
        <taxon>Rotaria</taxon>
    </lineage>
</organism>
<evidence type="ECO:0000313" key="2">
    <source>
        <dbReference type="EMBL" id="CAF1516125.1"/>
    </source>
</evidence>